<dbReference type="EMBL" id="BMAW01117270">
    <property type="protein sequence ID" value="GFT74295.1"/>
    <property type="molecule type" value="Genomic_DNA"/>
</dbReference>
<gene>
    <name evidence="1" type="ORF">NPIL_197001</name>
</gene>
<accession>A0A8X6PNU7</accession>
<comment type="caution">
    <text evidence="1">The sequence shown here is derived from an EMBL/GenBank/DDBJ whole genome shotgun (WGS) entry which is preliminary data.</text>
</comment>
<dbReference type="Proteomes" id="UP000887013">
    <property type="component" value="Unassembled WGS sequence"/>
</dbReference>
<evidence type="ECO:0000313" key="2">
    <source>
        <dbReference type="Proteomes" id="UP000887013"/>
    </source>
</evidence>
<name>A0A8X6PNU7_NEPPI</name>
<proteinExistence type="predicted"/>
<evidence type="ECO:0000313" key="1">
    <source>
        <dbReference type="EMBL" id="GFT74295.1"/>
    </source>
</evidence>
<keyword evidence="2" id="KW-1185">Reference proteome</keyword>
<reference evidence="1" key="1">
    <citation type="submission" date="2020-08" db="EMBL/GenBank/DDBJ databases">
        <title>Multicomponent nature underlies the extraordinary mechanical properties of spider dragline silk.</title>
        <authorList>
            <person name="Kono N."/>
            <person name="Nakamura H."/>
            <person name="Mori M."/>
            <person name="Yoshida Y."/>
            <person name="Ohtoshi R."/>
            <person name="Malay A.D."/>
            <person name="Moran D.A.P."/>
            <person name="Tomita M."/>
            <person name="Numata K."/>
            <person name="Arakawa K."/>
        </authorList>
    </citation>
    <scope>NUCLEOTIDE SEQUENCE</scope>
</reference>
<organism evidence="1 2">
    <name type="scientific">Nephila pilipes</name>
    <name type="common">Giant wood spider</name>
    <name type="synonym">Nephila maculata</name>
    <dbReference type="NCBI Taxonomy" id="299642"/>
    <lineage>
        <taxon>Eukaryota</taxon>
        <taxon>Metazoa</taxon>
        <taxon>Ecdysozoa</taxon>
        <taxon>Arthropoda</taxon>
        <taxon>Chelicerata</taxon>
        <taxon>Arachnida</taxon>
        <taxon>Araneae</taxon>
        <taxon>Araneomorphae</taxon>
        <taxon>Entelegynae</taxon>
        <taxon>Araneoidea</taxon>
        <taxon>Nephilidae</taxon>
        <taxon>Nephila</taxon>
    </lineage>
</organism>
<protein>
    <submittedName>
        <fullName evidence="1">Uncharacterized protein</fullName>
    </submittedName>
</protein>
<dbReference type="AlphaFoldDB" id="A0A8X6PNU7"/>
<sequence>MEERFNFGKVSPLLNIFDTCFSIALLNYLIEPLQPFLVLLVRWYIFLHHFFSLNNLDMNLNQNKDMESARNMELSDENRLSLDTSITINDSKKKLRNSTKSLRSHSQIFQPPRNLIKNFETDTAFSPDDPFYAVFCEMIQPIQ</sequence>